<evidence type="ECO:0000256" key="13">
    <source>
        <dbReference type="ARBA" id="ARBA00045461"/>
    </source>
</evidence>
<keyword evidence="6" id="KW-0132">Cell division</keyword>
<dbReference type="GO" id="GO:0000776">
    <property type="term" value="C:kinetochore"/>
    <property type="evidence" value="ECO:0007669"/>
    <property type="project" value="UniProtKB-KW"/>
</dbReference>
<dbReference type="Ensembl" id="ENSPMRT00000012849.1">
    <property type="protein sequence ID" value="ENSPMRP00000012034.1"/>
    <property type="gene ID" value="ENSPMRG00000008037.1"/>
</dbReference>
<feature type="region of interest" description="Disordered" evidence="15">
    <location>
        <begin position="337"/>
        <end position="357"/>
    </location>
</feature>
<evidence type="ECO:0000256" key="11">
    <source>
        <dbReference type="ARBA" id="ARBA00023306"/>
    </source>
</evidence>
<dbReference type="OrthoDB" id="10071681at2759"/>
<protein>
    <recommendedName>
        <fullName evidence="4">Centromere protein T</fullName>
    </recommendedName>
</protein>
<dbReference type="Pfam" id="PF16171">
    <property type="entry name" value="CENP-T_N"/>
    <property type="match status" value="1"/>
</dbReference>
<dbReference type="Proteomes" id="UP000472272">
    <property type="component" value="Chromosome 8"/>
</dbReference>
<evidence type="ECO:0000313" key="18">
    <source>
        <dbReference type="Ensembl" id="ENSPMRP00000012034.1"/>
    </source>
</evidence>
<evidence type="ECO:0000256" key="10">
    <source>
        <dbReference type="ARBA" id="ARBA00023242"/>
    </source>
</evidence>
<evidence type="ECO:0000256" key="6">
    <source>
        <dbReference type="ARBA" id="ARBA00022618"/>
    </source>
</evidence>
<feature type="compositionally biased region" description="Basic and acidic residues" evidence="15">
    <location>
        <begin position="659"/>
        <end position="673"/>
    </location>
</feature>
<reference evidence="18 19" key="1">
    <citation type="journal article" date="2019" name="Proc. Natl. Acad. Sci. U.S.A.">
        <title>Regulatory changes in pterin and carotenoid genes underlie balanced color polymorphisms in the wall lizard.</title>
        <authorList>
            <person name="Andrade P."/>
            <person name="Pinho C."/>
            <person name="Perez I de Lanuza G."/>
            <person name="Afonso S."/>
            <person name="Brejcha J."/>
            <person name="Rubin C.J."/>
            <person name="Wallerman O."/>
            <person name="Pereira P."/>
            <person name="Sabatino S.J."/>
            <person name="Bellati A."/>
            <person name="Pellitteri-Rosa D."/>
            <person name="Bosakova Z."/>
            <person name="Bunikis I."/>
            <person name="Carretero M.A."/>
            <person name="Feiner N."/>
            <person name="Marsik P."/>
            <person name="Pauperio F."/>
            <person name="Salvi D."/>
            <person name="Soler L."/>
            <person name="While G.M."/>
            <person name="Uller T."/>
            <person name="Font E."/>
            <person name="Andersson L."/>
            <person name="Carneiro M."/>
        </authorList>
    </citation>
    <scope>NUCLEOTIDE SEQUENCE</scope>
</reference>
<feature type="domain" description="CENP-T/Histone H4 histone fold" evidence="16">
    <location>
        <begin position="767"/>
        <end position="865"/>
    </location>
</feature>
<feature type="compositionally biased region" description="Polar residues" evidence="15">
    <location>
        <begin position="639"/>
        <end position="650"/>
    </location>
</feature>
<evidence type="ECO:0000256" key="4">
    <source>
        <dbReference type="ARBA" id="ARBA00016401"/>
    </source>
</evidence>
<keyword evidence="9" id="KW-0238">DNA-binding</keyword>
<dbReference type="InterPro" id="IPR028255">
    <property type="entry name" value="CENP-T"/>
</dbReference>
<evidence type="ECO:0000256" key="7">
    <source>
        <dbReference type="ARBA" id="ARBA00022776"/>
    </source>
</evidence>
<comment type="subcellular location">
    <subcellularLocation>
        <location evidence="2">Chromosome</location>
        <location evidence="2">Centromere</location>
        <location evidence="2">Kinetochore</location>
    </subcellularLocation>
    <subcellularLocation>
        <location evidence="1">Nucleus</location>
    </subcellularLocation>
</comment>
<reference evidence="18" key="2">
    <citation type="submission" date="2025-08" db="UniProtKB">
        <authorList>
            <consortium name="Ensembl"/>
        </authorList>
    </citation>
    <scope>IDENTIFICATION</scope>
</reference>
<dbReference type="Gene3D" id="1.10.20.10">
    <property type="entry name" value="Histone, subunit A"/>
    <property type="match status" value="1"/>
</dbReference>
<dbReference type="CDD" id="cd22920">
    <property type="entry name" value="HFD_CENP-T"/>
    <property type="match status" value="1"/>
</dbReference>
<dbReference type="Pfam" id="PF15511">
    <property type="entry name" value="CENP-T_C"/>
    <property type="match status" value="1"/>
</dbReference>
<feature type="region of interest" description="Disordered" evidence="15">
    <location>
        <begin position="531"/>
        <end position="712"/>
    </location>
</feature>
<evidence type="ECO:0000256" key="3">
    <source>
        <dbReference type="ARBA" id="ARBA00010137"/>
    </source>
</evidence>
<dbReference type="InterPro" id="IPR009072">
    <property type="entry name" value="Histone-fold"/>
</dbReference>
<feature type="compositionally biased region" description="Basic and acidic residues" evidence="15">
    <location>
        <begin position="56"/>
        <end position="66"/>
    </location>
</feature>
<gene>
    <name evidence="18" type="primary">CENPT</name>
</gene>
<accession>A0A670IKC7</accession>
<evidence type="ECO:0000256" key="5">
    <source>
        <dbReference type="ARBA" id="ARBA00022454"/>
    </source>
</evidence>
<dbReference type="InterPro" id="IPR032373">
    <property type="entry name" value="CENP-T_N"/>
</dbReference>
<dbReference type="GO" id="GO:0007059">
    <property type="term" value="P:chromosome segregation"/>
    <property type="evidence" value="ECO:0007669"/>
    <property type="project" value="TreeGrafter"/>
</dbReference>
<keyword evidence="5" id="KW-0158">Chromosome</keyword>
<dbReference type="GO" id="GO:0005634">
    <property type="term" value="C:nucleus"/>
    <property type="evidence" value="ECO:0007669"/>
    <property type="project" value="UniProtKB-SubCell"/>
</dbReference>
<name>A0A670IKC7_PODMU</name>
<feature type="region of interest" description="Disordered" evidence="15">
    <location>
        <begin position="747"/>
        <end position="768"/>
    </location>
</feature>
<keyword evidence="8" id="KW-0995">Kinetochore</keyword>
<proteinExistence type="inferred from homology"/>
<comment type="subunit">
    <text evidence="14">Component of the CENPA-CAD complex, composed of CENPI, CENPK, CENPL, CENPO, CENPP, CENPQ, CENPR and CENPS. The CENPA-CAD complex is probably recruited on centromeres by the CENPA-NAC complex, at least composed of CENPA, CENPC, CENPH, CENPM, CENPN, CENPT and CENPU. Identified in a centromeric complex containing histones H2A, H2B, H3 and H4, and at least CENPA, CENPB, CENPC, CENPT, CENPN, HJURP, SUPT16H, SSRP1 and RSF1. Interacts (via N-terminus) with the NDC80 complex. Heterodimer with CENPW; this dimer coassembles with CENPS-CENPX heterodimers at centromeres to form the tetrameric CENP-T-W-S-X complex.</text>
</comment>
<keyword evidence="11" id="KW-0131">Cell cycle</keyword>
<evidence type="ECO:0000256" key="8">
    <source>
        <dbReference type="ARBA" id="ARBA00022838"/>
    </source>
</evidence>
<dbReference type="GeneID" id="114602016"/>
<evidence type="ECO:0000256" key="12">
    <source>
        <dbReference type="ARBA" id="ARBA00023328"/>
    </source>
</evidence>
<keyword evidence="10" id="KW-0539">Nucleus</keyword>
<reference evidence="18" key="3">
    <citation type="submission" date="2025-09" db="UniProtKB">
        <authorList>
            <consortium name="Ensembl"/>
        </authorList>
    </citation>
    <scope>IDENTIFICATION</scope>
</reference>
<sequence>MPLESLSGRERSWLPQPFESRACRPVAVCTMRETRLSGRLSATKTQKEAAMATRGSSREEKLETPRRLRRSLRLEMKERPFRSMAYQRPGASIYTDSVTPRTLFRKVLETQPIVSPLVPEKPDSPKPVETVVQAPLDSVPCSNLEIHLSDSAPKATSRTALLNTRSKKKVRLSVFERAVDEQLASTHSLLDITSQSKSQISFRTPPPLRSAGKKGLVRRPKNYRAVTVKAFEDCIEQNLLQTKGSQSYLVAPSMLSNDSSAQFADTKLFAQPELSRRSGAGLSAVHPQLHPTRQSLAKGSLPSSIQTPWQGAETETAAEVVTKNKENITHSLLDDTSQTKSRISFRTPPPLRSAGKKGLVRRPKNYRGVNVKAFEDGIEQNLLQTKGSQSYLVAPSTLSNDSSAQFADTELFAQPELSRQSGAGLSAVHPQLHPTRQSLAKGSLPSSIQTPWQGAENDLAVEGVTQNEQKEIFTQYTDCVDGIEAVLEENAANPMEEHQQSLQDTEEGLIRHHQKKMLRQSAEHANGLKVGFQERTVTPERGQQESLHGNSDMEHFLSPGNHLPTNIQNPQSTKAGTPSKRVSRKRSEQFEGLPTKEMDDGTSQEKMLDRENMDDMVSEAEMDSETEEVSETEMDSENVDIQNPQSTKAATPSRRLSRKRSEQFERLPTKEMEDGTSQGKMLDPETMDDMVSEAEMDSETEEVSETEMDSENVDITEKTPAFVRTKVVQCTPLLSALHAPKVAASRSLSKQHSVKQATKPAARACRGKREPALPSKFVKNVFAHCVKMPVAKDAFKAVENCVNLYFKQLSDDLEAYANHARRKTVEPADLELLMMRQGLITDKIPLNVLIERHMPLEYRQLLIPVATSGNKVFPPML</sequence>
<comment type="function">
    <text evidence="13">Component of the CENPA-NAC (nucleosome-associated) complex, a complex that plays a central role in assembly of kinetochore proteins, mitotic progression and chromosome segregation. The CENPA-NAC complex recruits the CENPA-CAD (nucleosome distal) complex and may be involved in incorporation of newly synthesized CENPA into centromeres. Part of a nucleosome-associated complex that binds specifically to histone H3-containing nucleosomes at the centromere, as opposed to nucleosomes containing CENPA. Component of the heterotetrameric CENP-T-W-S-X complex that binds and supercoils DNA, and plays an important role in kinetochore assembly. CENPT has a fundamental role in kinetochore assembly and function. It is one of the inner kinetochore proteins, with most further proteins binding downstream. Required for normal chromosome organization and normal progress through mitosis.</text>
</comment>
<dbReference type="GO" id="GO:0051382">
    <property type="term" value="P:kinetochore assembly"/>
    <property type="evidence" value="ECO:0007669"/>
    <property type="project" value="InterPro"/>
</dbReference>
<dbReference type="PANTHER" id="PTHR46904">
    <property type="entry name" value="CENTROMERE PROTEIN T"/>
    <property type="match status" value="1"/>
</dbReference>
<comment type="similarity">
    <text evidence="3">Belongs to the CENP-T/CNN1 family.</text>
</comment>
<dbReference type="RefSeq" id="XP_028595563.1">
    <property type="nucleotide sequence ID" value="XM_028739730.1"/>
</dbReference>
<dbReference type="GeneTree" id="ENSGT00390000003044"/>
<keyword evidence="7" id="KW-0498">Mitosis</keyword>
<evidence type="ECO:0000256" key="14">
    <source>
        <dbReference type="ARBA" id="ARBA00046865"/>
    </source>
</evidence>
<evidence type="ECO:0000259" key="16">
    <source>
        <dbReference type="Pfam" id="PF15511"/>
    </source>
</evidence>
<keyword evidence="12" id="KW-0137">Centromere</keyword>
<dbReference type="InterPro" id="IPR035425">
    <property type="entry name" value="CENP-T/H4_C"/>
</dbReference>
<evidence type="ECO:0000256" key="1">
    <source>
        <dbReference type="ARBA" id="ARBA00004123"/>
    </source>
</evidence>
<feature type="compositionally biased region" description="Acidic residues" evidence="15">
    <location>
        <begin position="614"/>
        <end position="638"/>
    </location>
</feature>
<dbReference type="GO" id="GO:0000278">
    <property type="term" value="P:mitotic cell cycle"/>
    <property type="evidence" value="ECO:0007669"/>
    <property type="project" value="TreeGrafter"/>
</dbReference>
<dbReference type="GO" id="GO:0046982">
    <property type="term" value="F:protein heterodimerization activity"/>
    <property type="evidence" value="ECO:0007669"/>
    <property type="project" value="InterPro"/>
</dbReference>
<dbReference type="SUPFAM" id="SSF47113">
    <property type="entry name" value="Histone-fold"/>
    <property type="match status" value="1"/>
</dbReference>
<feature type="region of interest" description="Disordered" evidence="15">
    <location>
        <begin position="40"/>
        <end position="66"/>
    </location>
</feature>
<evidence type="ECO:0000313" key="19">
    <source>
        <dbReference type="Proteomes" id="UP000472272"/>
    </source>
</evidence>
<dbReference type="AlphaFoldDB" id="A0A670IKC7"/>
<feature type="compositionally biased region" description="Basic and acidic residues" evidence="15">
    <location>
        <begin position="585"/>
        <end position="599"/>
    </location>
</feature>
<evidence type="ECO:0000256" key="9">
    <source>
        <dbReference type="ARBA" id="ARBA00023125"/>
    </source>
</evidence>
<keyword evidence="19" id="KW-1185">Reference proteome</keyword>
<dbReference type="OMA" id="YFQHLCN"/>
<dbReference type="CTD" id="80152"/>
<feature type="compositionally biased region" description="Acidic residues" evidence="15">
    <location>
        <begin position="685"/>
        <end position="712"/>
    </location>
</feature>
<dbReference type="PANTHER" id="PTHR46904:SF1">
    <property type="entry name" value="CENTROMERE PROTEIN T"/>
    <property type="match status" value="1"/>
</dbReference>
<feature type="compositionally biased region" description="Polar residues" evidence="15">
    <location>
        <begin position="563"/>
        <end position="576"/>
    </location>
</feature>
<evidence type="ECO:0000256" key="2">
    <source>
        <dbReference type="ARBA" id="ARBA00004629"/>
    </source>
</evidence>
<feature type="compositionally biased region" description="Polar residues" evidence="15">
    <location>
        <begin position="747"/>
        <end position="756"/>
    </location>
</feature>
<dbReference type="GO" id="GO:0003677">
    <property type="term" value="F:DNA binding"/>
    <property type="evidence" value="ECO:0007669"/>
    <property type="project" value="UniProtKB-KW"/>
</dbReference>
<feature type="domain" description="Centromere kinetochore component CENP-T N-terminal" evidence="17">
    <location>
        <begin position="90"/>
        <end position="276"/>
    </location>
</feature>
<dbReference type="GO" id="GO:0051301">
    <property type="term" value="P:cell division"/>
    <property type="evidence" value="ECO:0007669"/>
    <property type="project" value="UniProtKB-KW"/>
</dbReference>
<evidence type="ECO:0000259" key="17">
    <source>
        <dbReference type="Pfam" id="PF16171"/>
    </source>
</evidence>
<organism evidence="18 19">
    <name type="scientific">Podarcis muralis</name>
    <name type="common">Wall lizard</name>
    <name type="synonym">Lacerta muralis</name>
    <dbReference type="NCBI Taxonomy" id="64176"/>
    <lineage>
        <taxon>Eukaryota</taxon>
        <taxon>Metazoa</taxon>
        <taxon>Chordata</taxon>
        <taxon>Craniata</taxon>
        <taxon>Vertebrata</taxon>
        <taxon>Euteleostomi</taxon>
        <taxon>Lepidosauria</taxon>
        <taxon>Squamata</taxon>
        <taxon>Bifurcata</taxon>
        <taxon>Unidentata</taxon>
        <taxon>Episquamata</taxon>
        <taxon>Laterata</taxon>
        <taxon>Lacertibaenia</taxon>
        <taxon>Lacertidae</taxon>
        <taxon>Podarcis</taxon>
    </lineage>
</organism>
<evidence type="ECO:0000256" key="15">
    <source>
        <dbReference type="SAM" id="MobiDB-lite"/>
    </source>
</evidence>
<dbReference type="KEGG" id="pmua:114602016"/>